<gene>
    <name evidence="3" type="ORF">DDY73_10870</name>
</gene>
<accession>A0A354M4Q3</accession>
<comment type="caution">
    <text evidence="3">The sequence shown here is derived from an EMBL/GenBank/DDBJ whole genome shotgun (WGS) entry which is preliminary data.</text>
</comment>
<organism evidence="3 4">
    <name type="scientific">Coprobacter fastidiosus</name>
    <dbReference type="NCBI Taxonomy" id="1099853"/>
    <lineage>
        <taxon>Bacteria</taxon>
        <taxon>Pseudomonadati</taxon>
        <taxon>Bacteroidota</taxon>
        <taxon>Bacteroidia</taxon>
        <taxon>Bacteroidales</taxon>
        <taxon>Barnesiellaceae</taxon>
        <taxon>Coprobacter</taxon>
    </lineage>
</organism>
<dbReference type="InterPro" id="IPR013783">
    <property type="entry name" value="Ig-like_fold"/>
</dbReference>
<feature type="domain" description="Glycosyl hydrolase-like 10" evidence="2">
    <location>
        <begin position="28"/>
        <end position="342"/>
    </location>
</feature>
<dbReference type="AlphaFoldDB" id="A0A354M4Q3"/>
<dbReference type="Pfam" id="PF02638">
    <property type="entry name" value="GHL10"/>
    <property type="match status" value="1"/>
</dbReference>
<dbReference type="SUPFAM" id="SSF51445">
    <property type="entry name" value="(Trans)glycosidases"/>
    <property type="match status" value="1"/>
</dbReference>
<reference evidence="3 4" key="1">
    <citation type="journal article" date="2018" name="Nat. Biotechnol.">
        <title>A standardized bacterial taxonomy based on genome phylogeny substantially revises the tree of life.</title>
        <authorList>
            <person name="Parks D.H."/>
            <person name="Chuvochina M."/>
            <person name="Waite D.W."/>
            <person name="Rinke C."/>
            <person name="Skarshewski A."/>
            <person name="Chaumeil P.A."/>
            <person name="Hugenholtz P."/>
        </authorList>
    </citation>
    <scope>NUCLEOTIDE SEQUENCE [LARGE SCALE GENOMIC DNA]</scope>
    <source>
        <strain evidence="3">UBA11482</strain>
    </source>
</reference>
<dbReference type="EMBL" id="DNWC01000142">
    <property type="protein sequence ID" value="HBJ09492.1"/>
    <property type="molecule type" value="Genomic_DNA"/>
</dbReference>
<evidence type="ECO:0000256" key="1">
    <source>
        <dbReference type="ARBA" id="ARBA00022729"/>
    </source>
</evidence>
<dbReference type="Gene3D" id="3.20.20.80">
    <property type="entry name" value="Glycosidases"/>
    <property type="match status" value="1"/>
</dbReference>
<dbReference type="Gene3D" id="2.60.40.10">
    <property type="entry name" value="Immunoglobulins"/>
    <property type="match status" value="1"/>
</dbReference>
<dbReference type="PANTHER" id="PTHR43405:SF1">
    <property type="entry name" value="GLYCOSYL HYDROLASE DIGH"/>
    <property type="match status" value="1"/>
</dbReference>
<dbReference type="InterPro" id="IPR003790">
    <property type="entry name" value="GHL10"/>
</dbReference>
<evidence type="ECO:0000259" key="2">
    <source>
        <dbReference type="Pfam" id="PF02638"/>
    </source>
</evidence>
<dbReference type="PANTHER" id="PTHR43405">
    <property type="entry name" value="GLYCOSYL HYDROLASE DIGH"/>
    <property type="match status" value="1"/>
</dbReference>
<dbReference type="InterPro" id="IPR052177">
    <property type="entry name" value="Divisome_Glycosyl_Hydrolase"/>
</dbReference>
<protein>
    <recommendedName>
        <fullName evidence="2">Glycosyl hydrolase-like 10 domain-containing protein</fullName>
    </recommendedName>
</protein>
<keyword evidence="1" id="KW-0732">Signal</keyword>
<proteinExistence type="predicted"/>
<evidence type="ECO:0000313" key="4">
    <source>
        <dbReference type="Proteomes" id="UP000262954"/>
    </source>
</evidence>
<dbReference type="Proteomes" id="UP000262954">
    <property type="component" value="Unassembled WGS sequence"/>
</dbReference>
<dbReference type="InterPro" id="IPR017853">
    <property type="entry name" value="GH"/>
</dbReference>
<evidence type="ECO:0000313" key="3">
    <source>
        <dbReference type="EMBL" id="HBJ09492.1"/>
    </source>
</evidence>
<name>A0A354M4Q3_9BACT</name>
<sequence length="498" mass="58598">MKYRFYFITLAILLFVFPLKSQQSPKREFRGAWIQTVHQSQYRNMDKATMQTYLTAMLDGLQQMGINAVIFQVRPQADAFYQSSLEPWSRFLTGTQGIAPTPVWDPMQYLIEACHERNMEFHAWLNPYRVKSNLNEQLAPGHIYHKHPEWFVTYGNQLYFDPGLPESRKFICQVVDDIVSRYDIDAIHMDDYFYPYPIAGKEFPDQKSFARYGNGLSLSDWRRNNVNFLIQELHQTISQRKPWVRFGISPFGIYRNKKNDANGSDTNGLQNYDDLYADVLMWTRNGWVDYMMPQLYWEIGHKAACYETLIYWWNRHGNGRHLYIGQDVKRTMNAADVNPKYSQLNHKIQLSRYLDNISGNCFWPAHPLLENYGNVGNALKYDHFAFPAIIPAYTFIDDKCPAEVKSLKARWIPQGYVLEWKRKNTKDEMQKQVYFCIYRFAEGEPIDLSNGRNLVTTTRETGYLLPYKKGTEKYTYVITAVDRMHNESKKGKKVTVKL</sequence>